<proteinExistence type="predicted"/>
<dbReference type="AlphaFoldDB" id="A0A381Y6J2"/>
<protein>
    <recommendedName>
        <fullName evidence="3">YbbR-like domain-containing protein</fullName>
    </recommendedName>
</protein>
<evidence type="ECO:0000313" key="2">
    <source>
        <dbReference type="EMBL" id="SVA72007.1"/>
    </source>
</evidence>
<dbReference type="InterPro" id="IPR053154">
    <property type="entry name" value="c-di-AMP_regulator"/>
</dbReference>
<evidence type="ECO:0008006" key="3">
    <source>
        <dbReference type="Google" id="ProtNLM"/>
    </source>
</evidence>
<organism evidence="2">
    <name type="scientific">marine metagenome</name>
    <dbReference type="NCBI Taxonomy" id="408172"/>
    <lineage>
        <taxon>unclassified sequences</taxon>
        <taxon>metagenomes</taxon>
        <taxon>ecological metagenomes</taxon>
    </lineage>
</organism>
<dbReference type="Gene3D" id="2.170.120.30">
    <property type="match status" value="2"/>
</dbReference>
<reference evidence="2" key="1">
    <citation type="submission" date="2018-05" db="EMBL/GenBank/DDBJ databases">
        <authorList>
            <person name="Lanie J.A."/>
            <person name="Ng W.-L."/>
            <person name="Kazmierczak K.M."/>
            <person name="Andrzejewski T.M."/>
            <person name="Davidsen T.M."/>
            <person name="Wayne K.J."/>
            <person name="Tettelin H."/>
            <person name="Glass J.I."/>
            <person name="Rusch D."/>
            <person name="Podicherti R."/>
            <person name="Tsui H.-C.T."/>
            <person name="Winkler M.E."/>
        </authorList>
    </citation>
    <scope>NUCLEOTIDE SEQUENCE</scope>
</reference>
<dbReference type="PANTHER" id="PTHR37804:SF1">
    <property type="entry name" value="CDAA REGULATORY PROTEIN CDAR"/>
    <property type="match status" value="1"/>
</dbReference>
<evidence type="ECO:0000256" key="1">
    <source>
        <dbReference type="SAM" id="Phobius"/>
    </source>
</evidence>
<gene>
    <name evidence="2" type="ORF">METZ01_LOCUS124861</name>
</gene>
<keyword evidence="1" id="KW-0472">Membrane</keyword>
<accession>A0A381Y6J2</accession>
<dbReference type="Gene3D" id="2.170.120.40">
    <property type="entry name" value="YbbR-like domain"/>
    <property type="match status" value="1"/>
</dbReference>
<keyword evidence="1" id="KW-0812">Transmembrane</keyword>
<dbReference type="PANTHER" id="PTHR37804">
    <property type="entry name" value="CDAA REGULATORY PROTEIN CDAR"/>
    <property type="match status" value="1"/>
</dbReference>
<feature type="transmembrane region" description="Helical" evidence="1">
    <location>
        <begin position="15"/>
        <end position="33"/>
    </location>
</feature>
<dbReference type="EMBL" id="UINC01017386">
    <property type="protein sequence ID" value="SVA72007.1"/>
    <property type="molecule type" value="Genomic_DNA"/>
</dbReference>
<keyword evidence="1" id="KW-1133">Transmembrane helix</keyword>
<sequence length="329" mass="37644">MKESNFITFLNNKQFGARIGAFGLAVFLWLFVVSNNNYSTIINIPIEVRNLNERKRAYKKEIPQIAKVRFKGKGRSIIKTLLLKDFVKDFKLVIDLDRISEEYNFFLNDYYNKYPQKVSVPSAFELQYVEVIYPDSIHISLDEYMVKNVRIKSNITINPSPGYIKVGKPYLDSSLVTIAGAKNVIQSIDFIYTDNDTFDNIDIPINTTVSLKRINNTLIEYSFLKVNYTQDIQAISERIVSSVPVIIKNNLKGLVVRKNPSTVSLTIVGGINYIAKIEPTDIIVSIDFTYLWSPKKQFYEPTIIVPDGIISWKDLTPRNIELAVAKESD</sequence>
<name>A0A381Y6J2_9ZZZZ</name>